<dbReference type="GO" id="GO:0003677">
    <property type="term" value="F:DNA binding"/>
    <property type="evidence" value="ECO:0007669"/>
    <property type="project" value="UniProtKB-KW"/>
</dbReference>
<proteinExistence type="predicted"/>
<dbReference type="Gene3D" id="1.10.260.40">
    <property type="entry name" value="lambda repressor-like DNA-binding domains"/>
    <property type="match status" value="1"/>
</dbReference>
<evidence type="ECO:0000313" key="3">
    <source>
        <dbReference type="Proteomes" id="UP000199013"/>
    </source>
</evidence>
<keyword evidence="2" id="KW-0238">DNA-binding</keyword>
<dbReference type="AlphaFoldDB" id="A0A1C3P552"/>
<dbReference type="CDD" id="cd00093">
    <property type="entry name" value="HTH_XRE"/>
    <property type="match status" value="1"/>
</dbReference>
<dbReference type="SUPFAM" id="SSF47413">
    <property type="entry name" value="lambda repressor-like DNA-binding domains"/>
    <property type="match status" value="1"/>
</dbReference>
<gene>
    <name evidence="2" type="ORF">FDG2_4365</name>
</gene>
<sequence length="515" mass="56576">MTTAHRPRHCSRCGHRLAADNPGAMCSPCQSAAVDAQARPPAVPPEFWRLDQMRDALATWHMGRVIYAYRNHPYHRQTLSQELVGTWLGLTQAQLSRIENGRAPEELTKLIRYAQILGIPAELLWFDLPGSPRARTATEVRPPILMPVVLGGREVMLPIDADAAKANSLDTVIDGLLARTGDEPGPAAIRGASPGRQAARILPFAGLDEMRHMAAALNDARRYLDGSVVGFFARQFERCKADDGQLGPLRVLPLVLGILGAIQQYARDVQPKVRRDLLAVGADGAEFVGWLYRDLHDPGSAAYWYDRAMEWAQEAGDLPMQGYILLRKSQMAYTERDALRVLTLAQAAQYGPWQLPPHVRAEVTQQEARGLAMTGEPIEIVERKLNDARTLLATADADDVSLLGAQYDEGTWLLRSASCYVEAGKPRQAAMLYGEVLATSTLARRDEGYYRARRAVACALGGEPDEAAQEGLEALRLAASTNSQRTNREVARVVEILAPWQGRSGPRELRAVLGA</sequence>
<name>A0A1C3P552_9ACTN</name>
<dbReference type="InterPro" id="IPR010982">
    <property type="entry name" value="Lambda_DNA-bd_dom_sf"/>
</dbReference>
<protein>
    <submittedName>
        <fullName evidence="2">DNA-binding protein</fullName>
    </submittedName>
</protein>
<dbReference type="Proteomes" id="UP000199013">
    <property type="component" value="Unassembled WGS sequence"/>
</dbReference>
<evidence type="ECO:0000259" key="1">
    <source>
        <dbReference type="PROSITE" id="PS50943"/>
    </source>
</evidence>
<dbReference type="EMBL" id="FLUV01001827">
    <property type="protein sequence ID" value="SBW24964.1"/>
    <property type="molecule type" value="Genomic_DNA"/>
</dbReference>
<dbReference type="InterPro" id="IPR001387">
    <property type="entry name" value="Cro/C1-type_HTH"/>
</dbReference>
<accession>A0A1C3P552</accession>
<feature type="domain" description="HTH cro/C1-type" evidence="1">
    <location>
        <begin position="88"/>
        <end position="124"/>
    </location>
</feature>
<keyword evidence="3" id="KW-1185">Reference proteome</keyword>
<organism evidence="2 3">
    <name type="scientific">Candidatus Protofrankia californiensis</name>
    <dbReference type="NCBI Taxonomy" id="1839754"/>
    <lineage>
        <taxon>Bacteria</taxon>
        <taxon>Bacillati</taxon>
        <taxon>Actinomycetota</taxon>
        <taxon>Actinomycetes</taxon>
        <taxon>Frankiales</taxon>
        <taxon>Frankiaceae</taxon>
        <taxon>Protofrankia</taxon>
    </lineage>
</organism>
<reference evidence="3" key="1">
    <citation type="submission" date="2016-02" db="EMBL/GenBank/DDBJ databases">
        <authorList>
            <person name="Wibberg D."/>
        </authorList>
    </citation>
    <scope>NUCLEOTIDE SEQUENCE [LARGE SCALE GENOMIC DNA]</scope>
</reference>
<evidence type="ECO:0000313" key="2">
    <source>
        <dbReference type="EMBL" id="SBW24964.1"/>
    </source>
</evidence>
<dbReference type="Pfam" id="PF01381">
    <property type="entry name" value="HTH_3"/>
    <property type="match status" value="1"/>
</dbReference>
<dbReference type="PROSITE" id="PS50943">
    <property type="entry name" value="HTH_CROC1"/>
    <property type="match status" value="1"/>
</dbReference>